<dbReference type="Proteomes" id="UP001238496">
    <property type="component" value="Unassembled WGS sequence"/>
</dbReference>
<accession>A0ABU0GD43</accession>
<dbReference type="EMBL" id="JAUSUW010000018">
    <property type="protein sequence ID" value="MDQ0423269.1"/>
    <property type="molecule type" value="Genomic_DNA"/>
</dbReference>
<reference evidence="1 2" key="1">
    <citation type="submission" date="2023-07" db="EMBL/GenBank/DDBJ databases">
        <title>Genomic Encyclopedia of Type Strains, Phase IV (KMG-IV): sequencing the most valuable type-strain genomes for metagenomic binning, comparative biology and taxonomic classification.</title>
        <authorList>
            <person name="Goeker M."/>
        </authorList>
    </citation>
    <scope>NUCLEOTIDE SEQUENCE [LARGE SCALE GENOMIC DNA]</scope>
    <source>
        <strain evidence="1 2">DSM 1111</strain>
    </source>
</reference>
<evidence type="ECO:0008006" key="3">
    <source>
        <dbReference type="Google" id="ProtNLM"/>
    </source>
</evidence>
<protein>
    <recommendedName>
        <fullName evidence="3">Apple domain-containing protein</fullName>
    </recommendedName>
</protein>
<organism evidence="1 2">
    <name type="scientific">Peteryoungia aggregata LMG 23059</name>
    <dbReference type="NCBI Taxonomy" id="1368425"/>
    <lineage>
        <taxon>Bacteria</taxon>
        <taxon>Pseudomonadati</taxon>
        <taxon>Pseudomonadota</taxon>
        <taxon>Alphaproteobacteria</taxon>
        <taxon>Hyphomicrobiales</taxon>
        <taxon>Rhizobiaceae</taxon>
        <taxon>Peteryoungia</taxon>
    </lineage>
</organism>
<evidence type="ECO:0000313" key="2">
    <source>
        <dbReference type="Proteomes" id="UP001238496"/>
    </source>
</evidence>
<keyword evidence="2" id="KW-1185">Reference proteome</keyword>
<gene>
    <name evidence="1" type="ORF">J2045_004321</name>
</gene>
<evidence type="ECO:0000313" key="1">
    <source>
        <dbReference type="EMBL" id="MDQ0423269.1"/>
    </source>
</evidence>
<comment type="caution">
    <text evidence="1">The sequence shown here is derived from an EMBL/GenBank/DDBJ whole genome shotgun (WGS) entry which is preliminary data.</text>
</comment>
<proteinExistence type="predicted"/>
<name>A0ABU0GD43_9HYPH</name>
<sequence length="88" mass="9321">MEVSTADGASIRLGTKHSRCRIGIQDLQGSVDEAKPSNDGCATCITIRLISPGCGLSEILGYFSESKCYLVANSHHAGCFFDVAPIQT</sequence>